<protein>
    <submittedName>
        <fullName evidence="2">Uncharacterized protein</fullName>
    </submittedName>
</protein>
<sequence length="122" mass="13569">MDLDEDEGIVGDEVVHTTGKVLAREVVSTNAIVISDTTLNKDKHTIMRVRDEPSVQITKPRTGRFLPASIRGNTNKPPKKPVSILKELDSTESTYASGKKLQRQEVSVQWRENGAFDHQNGD</sequence>
<name>A0ABR2SMX4_9ROSI</name>
<dbReference type="EMBL" id="JBBPBN010000013">
    <property type="protein sequence ID" value="KAK9026607.1"/>
    <property type="molecule type" value="Genomic_DNA"/>
</dbReference>
<keyword evidence="3" id="KW-1185">Reference proteome</keyword>
<proteinExistence type="predicted"/>
<dbReference type="Proteomes" id="UP001396334">
    <property type="component" value="Unassembled WGS sequence"/>
</dbReference>
<feature type="region of interest" description="Disordered" evidence="1">
    <location>
        <begin position="63"/>
        <end position="122"/>
    </location>
</feature>
<evidence type="ECO:0000313" key="2">
    <source>
        <dbReference type="EMBL" id="KAK9026607.1"/>
    </source>
</evidence>
<organism evidence="2 3">
    <name type="scientific">Hibiscus sabdariffa</name>
    <name type="common">roselle</name>
    <dbReference type="NCBI Taxonomy" id="183260"/>
    <lineage>
        <taxon>Eukaryota</taxon>
        <taxon>Viridiplantae</taxon>
        <taxon>Streptophyta</taxon>
        <taxon>Embryophyta</taxon>
        <taxon>Tracheophyta</taxon>
        <taxon>Spermatophyta</taxon>
        <taxon>Magnoliopsida</taxon>
        <taxon>eudicotyledons</taxon>
        <taxon>Gunneridae</taxon>
        <taxon>Pentapetalae</taxon>
        <taxon>rosids</taxon>
        <taxon>malvids</taxon>
        <taxon>Malvales</taxon>
        <taxon>Malvaceae</taxon>
        <taxon>Malvoideae</taxon>
        <taxon>Hibiscus</taxon>
    </lineage>
</organism>
<evidence type="ECO:0000313" key="3">
    <source>
        <dbReference type="Proteomes" id="UP001396334"/>
    </source>
</evidence>
<reference evidence="2 3" key="1">
    <citation type="journal article" date="2024" name="G3 (Bethesda)">
        <title>Genome assembly of Hibiscus sabdariffa L. provides insights into metabolisms of medicinal natural products.</title>
        <authorList>
            <person name="Kim T."/>
        </authorList>
    </citation>
    <scope>NUCLEOTIDE SEQUENCE [LARGE SCALE GENOMIC DNA]</scope>
    <source>
        <strain evidence="2">TK-2024</strain>
        <tissue evidence="2">Old leaves</tissue>
    </source>
</reference>
<accession>A0ABR2SMX4</accession>
<evidence type="ECO:0000256" key="1">
    <source>
        <dbReference type="SAM" id="MobiDB-lite"/>
    </source>
</evidence>
<comment type="caution">
    <text evidence="2">The sequence shown here is derived from an EMBL/GenBank/DDBJ whole genome shotgun (WGS) entry which is preliminary data.</text>
</comment>
<gene>
    <name evidence="2" type="ORF">V6N11_039442</name>
</gene>